<gene>
    <name evidence="6" type="ORF">CFP71_19210</name>
</gene>
<dbReference type="CDD" id="cd05466">
    <property type="entry name" value="PBP2_LTTR_substrate"/>
    <property type="match status" value="1"/>
</dbReference>
<protein>
    <recommendedName>
        <fullName evidence="5">HTH lysR-type domain-containing protein</fullName>
    </recommendedName>
</protein>
<sequence length="307" mass="33485">MNAFEGEAGSMELRHFRYFTAVAEQGGFTKAANMLFVSQPTLSQQIRALERELGVPLFLRAPDGVRLTAAGEVFHGHAEAVLRMVDEATRATRRAGSEPDTLRIGWAPPIPRALHVPIASAFSTAYPHVRLAWQETTLPDPEGPLLDGDVDVSLLRLPVDVERVLWEPIADEPCGLAVPIGHPLAELDSVGVPDILDEPMPNVGDAVPEAMKRWWLLPDSRNGEYPKAVGEPVSTVTELALSVVLNGVVCPAPYLYVKTAAVHGFRALELREGPCSSTGVARRRDDRRALPRLFCELATRVTAELQP</sequence>
<dbReference type="Pfam" id="PF00126">
    <property type="entry name" value="HTH_1"/>
    <property type="match status" value="1"/>
</dbReference>
<evidence type="ECO:0000256" key="1">
    <source>
        <dbReference type="ARBA" id="ARBA00009437"/>
    </source>
</evidence>
<dbReference type="AlphaFoldDB" id="A0A229S7B2"/>
<feature type="domain" description="HTH lysR-type" evidence="5">
    <location>
        <begin position="11"/>
        <end position="68"/>
    </location>
</feature>
<dbReference type="InterPro" id="IPR005119">
    <property type="entry name" value="LysR_subst-bd"/>
</dbReference>
<evidence type="ECO:0000313" key="6">
    <source>
        <dbReference type="EMBL" id="OXM54641.1"/>
    </source>
</evidence>
<comment type="caution">
    <text evidence="6">The sequence shown here is derived from an EMBL/GenBank/DDBJ whole genome shotgun (WGS) entry which is preliminary data.</text>
</comment>
<dbReference type="GO" id="GO:0032993">
    <property type="term" value="C:protein-DNA complex"/>
    <property type="evidence" value="ECO:0007669"/>
    <property type="project" value="TreeGrafter"/>
</dbReference>
<evidence type="ECO:0000259" key="5">
    <source>
        <dbReference type="PROSITE" id="PS50931"/>
    </source>
</evidence>
<dbReference type="InterPro" id="IPR036390">
    <property type="entry name" value="WH_DNA-bd_sf"/>
</dbReference>
<dbReference type="FunFam" id="1.10.10.10:FF:000001">
    <property type="entry name" value="LysR family transcriptional regulator"/>
    <property type="match status" value="1"/>
</dbReference>
<dbReference type="SUPFAM" id="SSF53850">
    <property type="entry name" value="Periplasmic binding protein-like II"/>
    <property type="match status" value="1"/>
</dbReference>
<name>A0A229S7B2_9PSEU</name>
<dbReference type="GO" id="GO:0003677">
    <property type="term" value="F:DNA binding"/>
    <property type="evidence" value="ECO:0007669"/>
    <property type="project" value="UniProtKB-KW"/>
</dbReference>
<dbReference type="PRINTS" id="PR00039">
    <property type="entry name" value="HTHLYSR"/>
</dbReference>
<dbReference type="GO" id="GO:0003700">
    <property type="term" value="F:DNA-binding transcription factor activity"/>
    <property type="evidence" value="ECO:0007669"/>
    <property type="project" value="InterPro"/>
</dbReference>
<keyword evidence="2" id="KW-0805">Transcription regulation</keyword>
<evidence type="ECO:0000256" key="2">
    <source>
        <dbReference type="ARBA" id="ARBA00023015"/>
    </source>
</evidence>
<evidence type="ECO:0000313" key="7">
    <source>
        <dbReference type="Proteomes" id="UP000215223"/>
    </source>
</evidence>
<dbReference type="EMBL" id="NMQT01000067">
    <property type="protein sequence ID" value="OXM54641.1"/>
    <property type="molecule type" value="Genomic_DNA"/>
</dbReference>
<dbReference type="Gene3D" id="1.10.10.10">
    <property type="entry name" value="Winged helix-like DNA-binding domain superfamily/Winged helix DNA-binding domain"/>
    <property type="match status" value="1"/>
</dbReference>
<reference evidence="6 7" key="1">
    <citation type="submission" date="2017-07" db="EMBL/GenBank/DDBJ databases">
        <title>Amycolatopsis thailandensis Genome sequencing and assembly.</title>
        <authorList>
            <person name="Kaur N."/>
            <person name="Mayilraj S."/>
        </authorList>
    </citation>
    <scope>NUCLEOTIDE SEQUENCE [LARGE SCALE GENOMIC DNA]</scope>
    <source>
        <strain evidence="6 7">JCM 16380</strain>
    </source>
</reference>
<dbReference type="PROSITE" id="PS50931">
    <property type="entry name" value="HTH_LYSR"/>
    <property type="match status" value="1"/>
</dbReference>
<dbReference type="PANTHER" id="PTHR30346:SF0">
    <property type="entry name" value="HCA OPERON TRANSCRIPTIONAL ACTIVATOR HCAR"/>
    <property type="match status" value="1"/>
</dbReference>
<accession>A0A229S7B2</accession>
<evidence type="ECO:0000256" key="3">
    <source>
        <dbReference type="ARBA" id="ARBA00023125"/>
    </source>
</evidence>
<evidence type="ECO:0000256" key="4">
    <source>
        <dbReference type="ARBA" id="ARBA00023163"/>
    </source>
</evidence>
<dbReference type="Gene3D" id="3.40.190.290">
    <property type="match status" value="1"/>
</dbReference>
<keyword evidence="7" id="KW-1185">Reference proteome</keyword>
<dbReference type="InterPro" id="IPR000847">
    <property type="entry name" value="LysR_HTH_N"/>
</dbReference>
<dbReference type="SUPFAM" id="SSF46785">
    <property type="entry name" value="Winged helix' DNA-binding domain"/>
    <property type="match status" value="1"/>
</dbReference>
<keyword evidence="4" id="KW-0804">Transcription</keyword>
<dbReference type="Pfam" id="PF03466">
    <property type="entry name" value="LysR_substrate"/>
    <property type="match status" value="1"/>
</dbReference>
<proteinExistence type="inferred from homology"/>
<dbReference type="InterPro" id="IPR036388">
    <property type="entry name" value="WH-like_DNA-bd_sf"/>
</dbReference>
<dbReference type="Proteomes" id="UP000215223">
    <property type="component" value="Unassembled WGS sequence"/>
</dbReference>
<organism evidence="6 7">
    <name type="scientific">Amycolatopsis thailandensis</name>
    <dbReference type="NCBI Taxonomy" id="589330"/>
    <lineage>
        <taxon>Bacteria</taxon>
        <taxon>Bacillati</taxon>
        <taxon>Actinomycetota</taxon>
        <taxon>Actinomycetes</taxon>
        <taxon>Pseudonocardiales</taxon>
        <taxon>Pseudonocardiaceae</taxon>
        <taxon>Amycolatopsis</taxon>
    </lineage>
</organism>
<comment type="similarity">
    <text evidence="1">Belongs to the LysR transcriptional regulatory family.</text>
</comment>
<dbReference type="PANTHER" id="PTHR30346">
    <property type="entry name" value="TRANSCRIPTIONAL DUAL REGULATOR HCAR-RELATED"/>
    <property type="match status" value="1"/>
</dbReference>
<keyword evidence="3" id="KW-0238">DNA-binding</keyword>